<dbReference type="Pfam" id="PF07714">
    <property type="entry name" value="PK_Tyr_Ser-Thr"/>
    <property type="match status" value="1"/>
</dbReference>
<feature type="domain" description="Protein kinase" evidence="6">
    <location>
        <begin position="27"/>
        <end position="306"/>
    </location>
</feature>
<proteinExistence type="predicted"/>
<dbReference type="InterPro" id="IPR050660">
    <property type="entry name" value="NEK_Ser/Thr_kinase"/>
</dbReference>
<comment type="caution">
    <text evidence="7">The sequence shown here is derived from an EMBL/GenBank/DDBJ whole genome shotgun (WGS) entry which is preliminary data.</text>
</comment>
<accession>A0A1V9XXT1</accession>
<dbReference type="Gene3D" id="1.10.510.10">
    <property type="entry name" value="Transferase(Phosphotransferase) domain 1"/>
    <property type="match status" value="1"/>
</dbReference>
<keyword evidence="3" id="KW-0547">Nucleotide-binding</keyword>
<name>A0A1V9XXT1_9ACAR</name>
<gene>
    <name evidence="7" type="ORF">BIW11_06503</name>
</gene>
<dbReference type="EC" id="2.7.11.1" evidence="1"/>
<keyword evidence="4 7" id="KW-0418">Kinase</keyword>
<evidence type="ECO:0000256" key="3">
    <source>
        <dbReference type="ARBA" id="ARBA00022741"/>
    </source>
</evidence>
<dbReference type="InterPro" id="IPR000719">
    <property type="entry name" value="Prot_kinase_dom"/>
</dbReference>
<dbReference type="InParanoid" id="A0A1V9XXT1"/>
<evidence type="ECO:0000259" key="6">
    <source>
        <dbReference type="PROSITE" id="PS50011"/>
    </source>
</evidence>
<dbReference type="PANTHER" id="PTHR43671:SF13">
    <property type="entry name" value="SERINE_THREONINE-PROTEIN KINASE NEK2"/>
    <property type="match status" value="1"/>
</dbReference>
<dbReference type="Proteomes" id="UP000192247">
    <property type="component" value="Unassembled WGS sequence"/>
</dbReference>
<sequence length="387" mass="43952">MESILFPTVSGNKVMETNTDDPWKSGCTLLRQLGTGRFGMASLVRRGPHSVVRHTLHRVTNTEDRWQRLRALRLPTHQNLEELVHVFVVPNQIAIFTQYYGELTLLDFIRAYFEPMLPETQVLHWMCHILDGLQFLHVHGLQHGNLSAKNVLLIPGHSKLLRLTNWTMSMFSQKSDSRTDLECLGSILLVLITLNSALDGRSLTHDTVSSLLKSGQAHFSDFLLSITHDLISNSMESVSYLRGLMVTPDDSLYGSQPEMPSLEGDHQISQVDASPVHRRERARILHQLAEEAARAPCGGAPKHPSMIITFFNLFKMSVKRWKRILKRLPFASNSFDYELGKSECCINNYERPDLLCSRKLSRSISCPGLFYQELNFHRINTSDTVTG</sequence>
<evidence type="ECO:0000256" key="2">
    <source>
        <dbReference type="ARBA" id="ARBA00022679"/>
    </source>
</evidence>
<keyword evidence="8" id="KW-1185">Reference proteome</keyword>
<dbReference type="InterPro" id="IPR011009">
    <property type="entry name" value="Kinase-like_dom_sf"/>
</dbReference>
<dbReference type="OrthoDB" id="6498224at2759"/>
<dbReference type="GO" id="GO:0004674">
    <property type="term" value="F:protein serine/threonine kinase activity"/>
    <property type="evidence" value="ECO:0007669"/>
    <property type="project" value="UniProtKB-EC"/>
</dbReference>
<evidence type="ECO:0000256" key="4">
    <source>
        <dbReference type="ARBA" id="ARBA00022777"/>
    </source>
</evidence>
<dbReference type="SUPFAM" id="SSF56112">
    <property type="entry name" value="Protein kinase-like (PK-like)"/>
    <property type="match status" value="1"/>
</dbReference>
<dbReference type="GO" id="GO:0005524">
    <property type="term" value="F:ATP binding"/>
    <property type="evidence" value="ECO:0007669"/>
    <property type="project" value="UniProtKB-KW"/>
</dbReference>
<evidence type="ECO:0000256" key="1">
    <source>
        <dbReference type="ARBA" id="ARBA00012513"/>
    </source>
</evidence>
<dbReference type="InterPro" id="IPR001245">
    <property type="entry name" value="Ser-Thr/Tyr_kinase_cat_dom"/>
</dbReference>
<evidence type="ECO:0000313" key="8">
    <source>
        <dbReference type="Proteomes" id="UP000192247"/>
    </source>
</evidence>
<dbReference type="PROSITE" id="PS50011">
    <property type="entry name" value="PROTEIN_KINASE_DOM"/>
    <property type="match status" value="1"/>
</dbReference>
<protein>
    <recommendedName>
        <fullName evidence="1">non-specific serine/threonine protein kinase</fullName>
        <ecNumber evidence="1">2.7.11.1</ecNumber>
    </recommendedName>
</protein>
<reference evidence="7 8" key="1">
    <citation type="journal article" date="2017" name="Gigascience">
        <title>Draft genome of the honey bee ectoparasitic mite, Tropilaelaps mercedesae, is shaped by the parasitic life history.</title>
        <authorList>
            <person name="Dong X."/>
            <person name="Armstrong S.D."/>
            <person name="Xia D."/>
            <person name="Makepeace B.L."/>
            <person name="Darby A.C."/>
            <person name="Kadowaki T."/>
        </authorList>
    </citation>
    <scope>NUCLEOTIDE SEQUENCE [LARGE SCALE GENOMIC DNA]</scope>
    <source>
        <strain evidence="7">Wuxi-XJTLU</strain>
    </source>
</reference>
<dbReference type="AlphaFoldDB" id="A0A1V9XXT1"/>
<organism evidence="7 8">
    <name type="scientific">Tropilaelaps mercedesae</name>
    <dbReference type="NCBI Taxonomy" id="418985"/>
    <lineage>
        <taxon>Eukaryota</taxon>
        <taxon>Metazoa</taxon>
        <taxon>Ecdysozoa</taxon>
        <taxon>Arthropoda</taxon>
        <taxon>Chelicerata</taxon>
        <taxon>Arachnida</taxon>
        <taxon>Acari</taxon>
        <taxon>Parasitiformes</taxon>
        <taxon>Mesostigmata</taxon>
        <taxon>Gamasina</taxon>
        <taxon>Dermanyssoidea</taxon>
        <taxon>Laelapidae</taxon>
        <taxon>Tropilaelaps</taxon>
    </lineage>
</organism>
<dbReference type="SMART" id="SM00220">
    <property type="entry name" value="S_TKc"/>
    <property type="match status" value="1"/>
</dbReference>
<dbReference type="STRING" id="418985.A0A1V9XXT1"/>
<evidence type="ECO:0000313" key="7">
    <source>
        <dbReference type="EMBL" id="OQR78294.1"/>
    </source>
</evidence>
<dbReference type="PANTHER" id="PTHR43671">
    <property type="entry name" value="SERINE/THREONINE-PROTEIN KINASE NEK"/>
    <property type="match status" value="1"/>
</dbReference>
<keyword evidence="2" id="KW-0808">Transferase</keyword>
<keyword evidence="5" id="KW-0067">ATP-binding</keyword>
<dbReference type="EMBL" id="MNPL01002411">
    <property type="protein sequence ID" value="OQR78294.1"/>
    <property type="molecule type" value="Genomic_DNA"/>
</dbReference>
<evidence type="ECO:0000256" key="5">
    <source>
        <dbReference type="ARBA" id="ARBA00022840"/>
    </source>
</evidence>